<dbReference type="InterPro" id="IPR019427">
    <property type="entry name" value="7TM_GPCR_serpentine_rcpt_Srw"/>
</dbReference>
<dbReference type="PROSITE" id="PS50262">
    <property type="entry name" value="G_PROTEIN_RECEP_F1_2"/>
    <property type="match status" value="1"/>
</dbReference>
<reference evidence="7" key="1">
    <citation type="submission" date="2007-07" db="EMBL/GenBank/DDBJ databases">
        <title>PCAP assembly of the Caenorhabditis remanei genome.</title>
        <authorList>
            <consortium name="The Caenorhabditis remanei Sequencing Consortium"/>
            <person name="Wilson R.K."/>
        </authorList>
    </citation>
    <scope>NUCLEOTIDE SEQUENCE [LARGE SCALE GENOMIC DNA]</scope>
    <source>
        <strain evidence="7">PB4641</strain>
    </source>
</reference>
<keyword evidence="3 5" id="KW-1133">Transmembrane helix</keyword>
<dbReference type="STRING" id="31234.E3NR88"/>
<feature type="transmembrane region" description="Helical" evidence="5">
    <location>
        <begin position="111"/>
        <end position="131"/>
    </location>
</feature>
<feature type="transmembrane region" description="Helical" evidence="5">
    <location>
        <begin position="52"/>
        <end position="70"/>
    </location>
</feature>
<dbReference type="GO" id="GO:0008528">
    <property type="term" value="F:G protein-coupled peptide receptor activity"/>
    <property type="evidence" value="ECO:0007669"/>
    <property type="project" value="InterPro"/>
</dbReference>
<dbReference type="OMA" id="NCINAIM"/>
<proteinExistence type="predicted"/>
<evidence type="ECO:0000259" key="6">
    <source>
        <dbReference type="PROSITE" id="PS50262"/>
    </source>
</evidence>
<keyword evidence="8" id="KW-1185">Reference proteome</keyword>
<dbReference type="GO" id="GO:0016020">
    <property type="term" value="C:membrane"/>
    <property type="evidence" value="ECO:0007669"/>
    <property type="project" value="UniProtKB-SubCell"/>
</dbReference>
<comment type="subcellular location">
    <subcellularLocation>
        <location evidence="1">Membrane</location>
    </subcellularLocation>
</comment>
<evidence type="ECO:0000313" key="8">
    <source>
        <dbReference type="Proteomes" id="UP000008281"/>
    </source>
</evidence>
<dbReference type="PANTHER" id="PTHR22751:SF54">
    <property type="entry name" value="G-PROTEIN COUPLED RECEPTORS FAMILY 1 PROFILE DOMAIN-CONTAINING PROTEIN"/>
    <property type="match status" value="1"/>
</dbReference>
<dbReference type="AlphaFoldDB" id="E3NR88"/>
<evidence type="ECO:0000256" key="5">
    <source>
        <dbReference type="SAM" id="Phobius"/>
    </source>
</evidence>
<protein>
    <recommendedName>
        <fullName evidence="6">G-protein coupled receptors family 1 profile domain-containing protein</fullName>
    </recommendedName>
</protein>
<keyword evidence="4 5" id="KW-0472">Membrane</keyword>
<dbReference type="Gene3D" id="1.20.1070.10">
    <property type="entry name" value="Rhodopsin 7-helix transmembrane proteins"/>
    <property type="match status" value="1"/>
</dbReference>
<dbReference type="PANTHER" id="PTHR22751">
    <property type="entry name" value="G-PROTEIN COUPLED RECEPTOR-RELATED"/>
    <property type="match status" value="1"/>
</dbReference>
<evidence type="ECO:0000256" key="1">
    <source>
        <dbReference type="ARBA" id="ARBA00004370"/>
    </source>
</evidence>
<evidence type="ECO:0000256" key="2">
    <source>
        <dbReference type="ARBA" id="ARBA00022692"/>
    </source>
</evidence>
<evidence type="ECO:0000313" key="7">
    <source>
        <dbReference type="EMBL" id="EFO87306.1"/>
    </source>
</evidence>
<feature type="domain" description="G-protein coupled receptors family 1 profile" evidence="6">
    <location>
        <begin position="36"/>
        <end position="334"/>
    </location>
</feature>
<dbReference type="InterPro" id="IPR017452">
    <property type="entry name" value="GPCR_Rhodpsn_7TM"/>
</dbReference>
<name>E3NR88_CAERE</name>
<feature type="transmembrane region" description="Helical" evidence="5">
    <location>
        <begin position="143"/>
        <end position="164"/>
    </location>
</feature>
<dbReference type="Pfam" id="PF10324">
    <property type="entry name" value="7TM_GPCR_Srw"/>
    <property type="match status" value="1"/>
</dbReference>
<dbReference type="InParanoid" id="E3NR88"/>
<evidence type="ECO:0000256" key="3">
    <source>
        <dbReference type="ARBA" id="ARBA00022989"/>
    </source>
</evidence>
<dbReference type="HOGENOM" id="CLU_043715_0_1_1"/>
<dbReference type="OrthoDB" id="5864054at2759"/>
<dbReference type="EMBL" id="DS269670">
    <property type="protein sequence ID" value="EFO87306.1"/>
    <property type="molecule type" value="Genomic_DNA"/>
</dbReference>
<accession>E3NR88</accession>
<keyword evidence="2 5" id="KW-0812">Transmembrane</keyword>
<gene>
    <name evidence="7" type="ORF">CRE_17690</name>
</gene>
<dbReference type="Proteomes" id="UP000008281">
    <property type="component" value="Unassembled WGS sequence"/>
</dbReference>
<feature type="transmembrane region" description="Helical" evidence="5">
    <location>
        <begin position="25"/>
        <end position="45"/>
    </location>
</feature>
<sequence length="383" mass="43052">MSKEVTWLHILNSFNFAAFNLLRPIKLPLAVIGALVNAFHIIVLSRKSMRSNCINAIMIGIGICDFYVMGYKVNDEIQEMIPVPDCSLPYSYTYMMIRAGFEIAESLLRRLSAYLAILMATVRVLAVKNPLNAKFDSLSTPIFAIKSIILLSLFSGINEAFFYGPSFYESDGMPYKPPERCGYGENFTAIVLVRTFNDIFYEHFYMQIFQLLDGASKVKEECKRCFIPTFSAHSCYFSPILSFLLIQEILNASKARKQFLTLHNSIEKKNSNLATKMIATMTIASVLAEGPYGITAIAASLSEVNTFQYNALWSLQGVYNYVIMLNTMTHFVVCLAISSQYREAVFQMLPCLKVIRRKKLEVIQVEPSSSRPTGGSGNLSQIA</sequence>
<evidence type="ECO:0000256" key="4">
    <source>
        <dbReference type="ARBA" id="ARBA00023136"/>
    </source>
</evidence>
<feature type="transmembrane region" description="Helical" evidence="5">
    <location>
        <begin position="273"/>
        <end position="298"/>
    </location>
</feature>
<dbReference type="SUPFAM" id="SSF81321">
    <property type="entry name" value="Family A G protein-coupled receptor-like"/>
    <property type="match status" value="1"/>
</dbReference>
<organism evidence="8">
    <name type="scientific">Caenorhabditis remanei</name>
    <name type="common">Caenorhabditis vulgaris</name>
    <dbReference type="NCBI Taxonomy" id="31234"/>
    <lineage>
        <taxon>Eukaryota</taxon>
        <taxon>Metazoa</taxon>
        <taxon>Ecdysozoa</taxon>
        <taxon>Nematoda</taxon>
        <taxon>Chromadorea</taxon>
        <taxon>Rhabditida</taxon>
        <taxon>Rhabditina</taxon>
        <taxon>Rhabditomorpha</taxon>
        <taxon>Rhabditoidea</taxon>
        <taxon>Rhabditidae</taxon>
        <taxon>Peloderinae</taxon>
        <taxon>Caenorhabditis</taxon>
    </lineage>
</organism>
<feature type="transmembrane region" description="Helical" evidence="5">
    <location>
        <begin position="318"/>
        <end position="338"/>
    </location>
</feature>